<evidence type="ECO:0000256" key="1">
    <source>
        <dbReference type="PROSITE-ProRule" id="PRU00782"/>
    </source>
</evidence>
<dbReference type="Gene3D" id="1.20.120.720">
    <property type="entry name" value="Myosin VI head, motor domain, U50 subdomain"/>
    <property type="match status" value="1"/>
</dbReference>
<dbReference type="GO" id="GO:0005524">
    <property type="term" value="F:ATP binding"/>
    <property type="evidence" value="ECO:0007669"/>
    <property type="project" value="InterPro"/>
</dbReference>
<dbReference type="SUPFAM" id="SSF52540">
    <property type="entry name" value="P-loop containing nucleoside triphosphate hydrolases"/>
    <property type="match status" value="1"/>
</dbReference>
<dbReference type="STRING" id="7395.A0A1A9USI7"/>
<comment type="caution">
    <text evidence="1">Lacks conserved residue(s) required for the propagation of feature annotation.</text>
</comment>
<protein>
    <recommendedName>
        <fullName evidence="2">Myosin motor domain-containing protein</fullName>
    </recommendedName>
</protein>
<keyword evidence="1" id="KW-0518">Myosin</keyword>
<dbReference type="GO" id="GO:0003774">
    <property type="term" value="F:cytoskeletal motor activity"/>
    <property type="evidence" value="ECO:0007669"/>
    <property type="project" value="InterPro"/>
</dbReference>
<dbReference type="InterPro" id="IPR027417">
    <property type="entry name" value="P-loop_NTPase"/>
</dbReference>
<dbReference type="GO" id="GO:0016459">
    <property type="term" value="C:myosin complex"/>
    <property type="evidence" value="ECO:0007669"/>
    <property type="project" value="UniProtKB-KW"/>
</dbReference>
<evidence type="ECO:0000313" key="3">
    <source>
        <dbReference type="EnsemblMetazoa" id="GAUT013870-PA"/>
    </source>
</evidence>
<dbReference type="EnsemblMetazoa" id="GAUT013870-RA">
    <property type="protein sequence ID" value="GAUT013870-PA"/>
    <property type="gene ID" value="GAUT013870"/>
</dbReference>
<dbReference type="AlphaFoldDB" id="A0A1A9USI7"/>
<proteinExistence type="inferred from homology"/>
<feature type="domain" description="Myosin motor" evidence="2">
    <location>
        <begin position="1"/>
        <end position="107"/>
    </location>
</feature>
<name>A0A1A9USI7_GLOAU</name>
<dbReference type="Pfam" id="PF00063">
    <property type="entry name" value="Myosin_head"/>
    <property type="match status" value="1"/>
</dbReference>
<keyword evidence="1" id="KW-0009">Actin-binding</keyword>
<dbReference type="GO" id="GO:0003779">
    <property type="term" value="F:actin binding"/>
    <property type="evidence" value="ECO:0007669"/>
    <property type="project" value="UniProtKB-KW"/>
</dbReference>
<dbReference type="InterPro" id="IPR001609">
    <property type="entry name" value="Myosin_head_motor_dom-like"/>
</dbReference>
<evidence type="ECO:0000259" key="2">
    <source>
        <dbReference type="PROSITE" id="PS51456"/>
    </source>
</evidence>
<keyword evidence="4" id="KW-1185">Reference proteome</keyword>
<dbReference type="PROSITE" id="PS51456">
    <property type="entry name" value="MYOSIN_MOTOR"/>
    <property type="match status" value="1"/>
</dbReference>
<organism evidence="3 4">
    <name type="scientific">Glossina austeni</name>
    <name type="common">Savannah tsetse fly</name>
    <dbReference type="NCBI Taxonomy" id="7395"/>
    <lineage>
        <taxon>Eukaryota</taxon>
        <taxon>Metazoa</taxon>
        <taxon>Ecdysozoa</taxon>
        <taxon>Arthropoda</taxon>
        <taxon>Hexapoda</taxon>
        <taxon>Insecta</taxon>
        <taxon>Pterygota</taxon>
        <taxon>Neoptera</taxon>
        <taxon>Endopterygota</taxon>
        <taxon>Diptera</taxon>
        <taxon>Brachycera</taxon>
        <taxon>Muscomorpha</taxon>
        <taxon>Hippoboscoidea</taxon>
        <taxon>Glossinidae</taxon>
        <taxon>Glossina</taxon>
    </lineage>
</organism>
<comment type="similarity">
    <text evidence="1">Belongs to the TRAFAC class myosin-kinesin ATPase superfamily. Myosin family.</text>
</comment>
<evidence type="ECO:0000313" key="4">
    <source>
        <dbReference type="Proteomes" id="UP000078200"/>
    </source>
</evidence>
<dbReference type="VEuPathDB" id="VectorBase:GAUT013870"/>
<accession>A0A1A9USI7</accession>
<dbReference type="Proteomes" id="UP000078200">
    <property type="component" value="Unassembled WGS sequence"/>
</dbReference>
<sequence length="107" mass="12484">MTIVLNSGISGNRRRELSYFLSAMYGQSGLSEVDIREREFQREQFKETIQAMQVLGFDPRQISDILKILSSILHLGNIKFATKYKKDKEKLDLDGCDIYIWRFGFLN</sequence>
<keyword evidence="1" id="KW-0505">Motor protein</keyword>
<dbReference type="Gene3D" id="1.10.10.820">
    <property type="match status" value="1"/>
</dbReference>
<reference evidence="3" key="1">
    <citation type="submission" date="2020-05" db="UniProtKB">
        <authorList>
            <consortium name="EnsemblMetazoa"/>
        </authorList>
    </citation>
    <scope>IDENTIFICATION</scope>
    <source>
        <strain evidence="3">TTRI</strain>
    </source>
</reference>